<dbReference type="PANTHER" id="PTHR47435">
    <property type="entry name" value="KELCH REPEAT PROTEIN (AFU_ORTHOLOGUE AFUA_5G12780)"/>
    <property type="match status" value="1"/>
</dbReference>
<sequence>MSGYLVSDAAWNYPRPLPSPLSVRGTPWTLGSTFKPSVREHAAGGIANNNEIYVYGGASLESEYSSDFWVYDVSQQKWAFISDLGSQAIADSIGKESTIAHPGGRNRTASTVDKNGNIWLFGGLYYDRNMSDSYAKSDLWKYNPKTKKFTYFDEHGGSPDKPSPRYRARAWFDDNNNMWLYGGAIDSPSGSLSYNDLWMFNTTTKSWFFISGNKNASYCKNCLNGVYPTTPGTGGTQYFPRARSDYGYWKDNSGNVWIYGGYAESHGSDEYGDLWKFNPTTKVWTLISGNDTLNPPKTATNPGSRNAPYCWVGNDNKLYMTGGQRQYWYFLRDTWRVNPTNGSWEVVKIDTLTNEAPISAGLKIENSTNMPGSSVNTLNHLTTGSHTYMFSGYGMGSNNLLGFTGAMWRYSLDGYNPNLIPIANSDSLVLPYRDSIACNIKANDLPKGSFNNATFDIDINLAGIQKSLSTTSGTFTVDSTGTVWFKPTTTNFVGTVLLSYTYQNSAKYVSNTAQLKLIVYKCATTQLTLASPSNDITNGVYQYNNNESAKLINKINPVGENTVTVKVNAATSIVFLPGMTVNTNNGSTFEAKISGCN</sequence>
<keyword evidence="2" id="KW-0408">Iron</keyword>
<gene>
    <name evidence="3" type="ORF">GCM10011514_39100</name>
</gene>
<dbReference type="Gene3D" id="2.120.10.80">
    <property type="entry name" value="Kelch-type beta propeller"/>
    <property type="match status" value="2"/>
</dbReference>
<reference evidence="3" key="2">
    <citation type="submission" date="2020-09" db="EMBL/GenBank/DDBJ databases">
        <authorList>
            <person name="Sun Q."/>
            <person name="Zhou Y."/>
        </authorList>
    </citation>
    <scope>NUCLEOTIDE SEQUENCE</scope>
    <source>
        <strain evidence="3">CGMCC 1.15958</strain>
    </source>
</reference>
<comment type="caution">
    <text evidence="3">The sequence shown here is derived from an EMBL/GenBank/DDBJ whole genome shotgun (WGS) entry which is preliminary data.</text>
</comment>
<organism evidence="3 4">
    <name type="scientific">Emticicia aquatilis</name>
    <dbReference type="NCBI Taxonomy" id="1537369"/>
    <lineage>
        <taxon>Bacteria</taxon>
        <taxon>Pseudomonadati</taxon>
        <taxon>Bacteroidota</taxon>
        <taxon>Cytophagia</taxon>
        <taxon>Cytophagales</taxon>
        <taxon>Leadbetterellaceae</taxon>
        <taxon>Emticicia</taxon>
    </lineage>
</organism>
<proteinExistence type="predicted"/>
<dbReference type="InterPro" id="IPR015915">
    <property type="entry name" value="Kelch-typ_b-propeller"/>
</dbReference>
<dbReference type="EMBL" id="BMKK01000009">
    <property type="protein sequence ID" value="GGD71172.1"/>
    <property type="molecule type" value="Genomic_DNA"/>
</dbReference>
<evidence type="ECO:0000313" key="3">
    <source>
        <dbReference type="EMBL" id="GGD71172.1"/>
    </source>
</evidence>
<name>A0A917DVF2_9BACT</name>
<evidence type="ECO:0000313" key="4">
    <source>
        <dbReference type="Proteomes" id="UP000609064"/>
    </source>
</evidence>
<reference evidence="3" key="1">
    <citation type="journal article" date="2014" name="Int. J. Syst. Evol. Microbiol.">
        <title>Complete genome sequence of Corynebacterium casei LMG S-19264T (=DSM 44701T), isolated from a smear-ripened cheese.</title>
        <authorList>
            <consortium name="US DOE Joint Genome Institute (JGI-PGF)"/>
            <person name="Walter F."/>
            <person name="Albersmeier A."/>
            <person name="Kalinowski J."/>
            <person name="Ruckert C."/>
        </authorList>
    </citation>
    <scope>NUCLEOTIDE SEQUENCE</scope>
    <source>
        <strain evidence="3">CGMCC 1.15958</strain>
    </source>
</reference>
<protein>
    <submittedName>
        <fullName evidence="3">Uncharacterized protein</fullName>
    </submittedName>
</protein>
<dbReference type="AlphaFoldDB" id="A0A917DVF2"/>
<evidence type="ECO:0000256" key="2">
    <source>
        <dbReference type="ARBA" id="ARBA00023004"/>
    </source>
</evidence>
<dbReference type="Pfam" id="PF24681">
    <property type="entry name" value="Kelch_KLHDC2_KLHL20_DRC7"/>
    <property type="match status" value="1"/>
</dbReference>
<keyword evidence="4" id="KW-1185">Reference proteome</keyword>
<accession>A0A917DVF2</accession>
<dbReference type="SUPFAM" id="SSF117281">
    <property type="entry name" value="Kelch motif"/>
    <property type="match status" value="1"/>
</dbReference>
<dbReference type="Proteomes" id="UP000609064">
    <property type="component" value="Unassembled WGS sequence"/>
</dbReference>
<dbReference type="PANTHER" id="PTHR47435:SF4">
    <property type="entry name" value="KELCH REPEAT PROTEIN (AFU_ORTHOLOGUE AFUA_5G12780)"/>
    <property type="match status" value="1"/>
</dbReference>
<keyword evidence="1" id="KW-0677">Repeat</keyword>
<evidence type="ECO:0000256" key="1">
    <source>
        <dbReference type="ARBA" id="ARBA00022737"/>
    </source>
</evidence>